<keyword evidence="8" id="KW-0175">Coiled coil</keyword>
<evidence type="ECO:0000256" key="5">
    <source>
        <dbReference type="ARBA" id="ARBA00022692"/>
    </source>
</evidence>
<dbReference type="EMBL" id="FORU01000005">
    <property type="protein sequence ID" value="SFJ29521.1"/>
    <property type="molecule type" value="Genomic_DNA"/>
</dbReference>
<dbReference type="GO" id="GO:0009279">
    <property type="term" value="C:cell outer membrane"/>
    <property type="evidence" value="ECO:0007669"/>
    <property type="project" value="UniProtKB-SubCell"/>
</dbReference>
<evidence type="ECO:0000256" key="1">
    <source>
        <dbReference type="ARBA" id="ARBA00004442"/>
    </source>
</evidence>
<keyword evidence="9" id="KW-0732">Signal</keyword>
<feature type="coiled-coil region" evidence="8">
    <location>
        <begin position="335"/>
        <end position="380"/>
    </location>
</feature>
<dbReference type="Proteomes" id="UP000243887">
    <property type="component" value="Unassembled WGS sequence"/>
</dbReference>
<protein>
    <submittedName>
        <fullName evidence="10">Outer membrane protein TolC</fullName>
    </submittedName>
</protein>
<keyword evidence="5" id="KW-0812">Transmembrane</keyword>
<evidence type="ECO:0000256" key="9">
    <source>
        <dbReference type="SAM" id="SignalP"/>
    </source>
</evidence>
<dbReference type="OrthoDB" id="367883at2"/>
<dbReference type="PANTHER" id="PTHR30026">
    <property type="entry name" value="OUTER MEMBRANE PROTEIN TOLC"/>
    <property type="match status" value="1"/>
</dbReference>
<sequence length="445" mass="50027">MKKYKIALSLFLIGFIAQAQEVNLSLKEALNYALEHKSEALKARLEVENSNYQIQEVRAMALPQINIEGSLTNNPIIQKSALPGEIIGAPGTTLMVPFGLEWGSSLTASVSQILFNQSVFTGLKAAKTTREFYKINSTLTDEQLIEKVAQSYYQVYQSQQMLKTIESNVSSTTKVKDIIENLYSNGLATKIDLDRTKVSLSNLQAKRQQIINSIELQENSLKFLIGMDLHSAIKMPNSTFDINEAVVFSESNIENRTEMQLLKKQEELYTYQKKAKLSEHYPTLALFGNFGYQGLGDNFPWFKETKDQVYWTNSAMVGLTLKIPVFQGLGTRAKVKQAEIDLQKIELDIKDTKQALSLDFKNAQTQIQNALITIRIQEENVALAKDVMYNIQNNYRNGIAPLTDLLSAETAFTEAENNYTTALLDYKLAEVALIKAQGELTTLLK</sequence>
<evidence type="ECO:0000256" key="2">
    <source>
        <dbReference type="ARBA" id="ARBA00007613"/>
    </source>
</evidence>
<evidence type="ECO:0000256" key="6">
    <source>
        <dbReference type="ARBA" id="ARBA00023136"/>
    </source>
</evidence>
<keyword evidence="3" id="KW-0813">Transport</keyword>
<evidence type="ECO:0000256" key="8">
    <source>
        <dbReference type="SAM" id="Coils"/>
    </source>
</evidence>
<dbReference type="RefSeq" id="WP_090678567.1">
    <property type="nucleotide sequence ID" value="NZ_FORU01000005.1"/>
</dbReference>
<organism evidence="10 11">
    <name type="scientific">Myroides guanonis</name>
    <dbReference type="NCBI Taxonomy" id="1150112"/>
    <lineage>
        <taxon>Bacteria</taxon>
        <taxon>Pseudomonadati</taxon>
        <taxon>Bacteroidota</taxon>
        <taxon>Flavobacteriia</taxon>
        <taxon>Flavobacteriales</taxon>
        <taxon>Flavobacteriaceae</taxon>
        <taxon>Myroides</taxon>
    </lineage>
</organism>
<keyword evidence="7" id="KW-0998">Cell outer membrane</keyword>
<reference evidence="11" key="1">
    <citation type="submission" date="2016-10" db="EMBL/GenBank/DDBJ databases">
        <authorList>
            <person name="Varghese N."/>
            <person name="Submissions S."/>
        </authorList>
    </citation>
    <scope>NUCLEOTIDE SEQUENCE [LARGE SCALE GENOMIC DNA]</scope>
    <source>
        <strain evidence="11">DSM 26542</strain>
    </source>
</reference>
<dbReference type="STRING" id="1150112.SAMN04487893_10583"/>
<dbReference type="GO" id="GO:0015562">
    <property type="term" value="F:efflux transmembrane transporter activity"/>
    <property type="evidence" value="ECO:0007669"/>
    <property type="project" value="InterPro"/>
</dbReference>
<gene>
    <name evidence="10" type="ORF">SAMN04487893_10583</name>
</gene>
<dbReference type="GO" id="GO:1990281">
    <property type="term" value="C:efflux pump complex"/>
    <property type="evidence" value="ECO:0007669"/>
    <property type="project" value="TreeGrafter"/>
</dbReference>
<name>A0A1I3Q831_9FLAO</name>
<dbReference type="PANTHER" id="PTHR30026:SF20">
    <property type="entry name" value="OUTER MEMBRANE PROTEIN TOLC"/>
    <property type="match status" value="1"/>
</dbReference>
<evidence type="ECO:0000313" key="10">
    <source>
        <dbReference type="EMBL" id="SFJ29521.1"/>
    </source>
</evidence>
<dbReference type="Pfam" id="PF02321">
    <property type="entry name" value="OEP"/>
    <property type="match status" value="2"/>
</dbReference>
<dbReference type="SUPFAM" id="SSF56954">
    <property type="entry name" value="Outer membrane efflux proteins (OEP)"/>
    <property type="match status" value="1"/>
</dbReference>
<dbReference type="InterPro" id="IPR003423">
    <property type="entry name" value="OMP_efflux"/>
</dbReference>
<dbReference type="AlphaFoldDB" id="A0A1I3Q831"/>
<feature type="signal peptide" evidence="9">
    <location>
        <begin position="1"/>
        <end position="19"/>
    </location>
</feature>
<proteinExistence type="inferred from homology"/>
<dbReference type="InterPro" id="IPR051906">
    <property type="entry name" value="TolC-like"/>
</dbReference>
<dbReference type="Gene3D" id="1.20.1600.10">
    <property type="entry name" value="Outer membrane efflux proteins (OEP)"/>
    <property type="match status" value="1"/>
</dbReference>
<feature type="chain" id="PRO_5017334999" evidence="9">
    <location>
        <begin position="20"/>
        <end position="445"/>
    </location>
</feature>
<evidence type="ECO:0000256" key="3">
    <source>
        <dbReference type="ARBA" id="ARBA00022448"/>
    </source>
</evidence>
<comment type="similarity">
    <text evidence="2">Belongs to the outer membrane factor (OMF) (TC 1.B.17) family.</text>
</comment>
<dbReference type="GO" id="GO:0015288">
    <property type="term" value="F:porin activity"/>
    <property type="evidence" value="ECO:0007669"/>
    <property type="project" value="TreeGrafter"/>
</dbReference>
<comment type="subcellular location">
    <subcellularLocation>
        <location evidence="1">Cell outer membrane</location>
    </subcellularLocation>
</comment>
<accession>A0A1I3Q831</accession>
<evidence type="ECO:0000256" key="4">
    <source>
        <dbReference type="ARBA" id="ARBA00022452"/>
    </source>
</evidence>
<keyword evidence="6" id="KW-0472">Membrane</keyword>
<keyword evidence="11" id="KW-1185">Reference proteome</keyword>
<evidence type="ECO:0000256" key="7">
    <source>
        <dbReference type="ARBA" id="ARBA00023237"/>
    </source>
</evidence>
<keyword evidence="4" id="KW-1134">Transmembrane beta strand</keyword>
<evidence type="ECO:0000313" key="11">
    <source>
        <dbReference type="Proteomes" id="UP000243887"/>
    </source>
</evidence>